<evidence type="ECO:0000256" key="4">
    <source>
        <dbReference type="ARBA" id="ARBA00022692"/>
    </source>
</evidence>
<feature type="transmembrane region" description="Helical" evidence="7">
    <location>
        <begin position="46"/>
        <end position="71"/>
    </location>
</feature>
<feature type="transmembrane region" description="Helical" evidence="7">
    <location>
        <begin position="77"/>
        <end position="103"/>
    </location>
</feature>
<dbReference type="AlphaFoldDB" id="A0AA89BV15"/>
<keyword evidence="3" id="KW-1003">Cell membrane</keyword>
<dbReference type="InterPro" id="IPR050895">
    <property type="entry name" value="XK-related_scramblase"/>
</dbReference>
<evidence type="ECO:0000256" key="3">
    <source>
        <dbReference type="ARBA" id="ARBA00022475"/>
    </source>
</evidence>
<dbReference type="InterPro" id="IPR018629">
    <property type="entry name" value="XK-rel"/>
</dbReference>
<dbReference type="PANTHER" id="PTHR16024:SF28">
    <property type="entry name" value="XK-RELATED PROTEIN"/>
    <property type="match status" value="1"/>
</dbReference>
<evidence type="ECO:0000313" key="9">
    <source>
        <dbReference type="Proteomes" id="UP001186944"/>
    </source>
</evidence>
<keyword evidence="4 7" id="KW-0812">Transmembrane</keyword>
<evidence type="ECO:0000256" key="7">
    <source>
        <dbReference type="RuleBase" id="RU910716"/>
    </source>
</evidence>
<keyword evidence="6 7" id="KW-0472">Membrane</keyword>
<evidence type="ECO:0000256" key="6">
    <source>
        <dbReference type="ARBA" id="ARBA00023136"/>
    </source>
</evidence>
<evidence type="ECO:0000313" key="8">
    <source>
        <dbReference type="EMBL" id="KAK3091929.1"/>
    </source>
</evidence>
<accession>A0AA89BV15</accession>
<evidence type="ECO:0000256" key="1">
    <source>
        <dbReference type="ARBA" id="ARBA00004651"/>
    </source>
</evidence>
<evidence type="ECO:0000256" key="5">
    <source>
        <dbReference type="ARBA" id="ARBA00022989"/>
    </source>
</evidence>
<comment type="similarity">
    <text evidence="2 7">Belongs to the XK family.</text>
</comment>
<comment type="caution">
    <text evidence="7">Lacks conserved residue(s) required for the propagation of feature annotation.</text>
</comment>
<dbReference type="PANTHER" id="PTHR16024">
    <property type="entry name" value="XK-RELATED PROTEIN"/>
    <property type="match status" value="1"/>
</dbReference>
<gene>
    <name evidence="8" type="ORF">FSP39_023787</name>
</gene>
<comment type="subcellular location">
    <subcellularLocation>
        <location evidence="1">Cell membrane</location>
        <topology evidence="1">Multi-pass membrane protein</topology>
    </subcellularLocation>
    <subcellularLocation>
        <location evidence="7">Membrane</location>
        <topology evidence="7">Multi-pass membrane protein</topology>
    </subcellularLocation>
</comment>
<dbReference type="EMBL" id="VSWD01000010">
    <property type="protein sequence ID" value="KAK3091929.1"/>
    <property type="molecule type" value="Genomic_DNA"/>
</dbReference>
<evidence type="ECO:0000256" key="2">
    <source>
        <dbReference type="ARBA" id="ARBA00008789"/>
    </source>
</evidence>
<dbReference type="GO" id="GO:0005886">
    <property type="term" value="C:plasma membrane"/>
    <property type="evidence" value="ECO:0007669"/>
    <property type="project" value="UniProtKB-SubCell"/>
</dbReference>
<comment type="caution">
    <text evidence="8">The sequence shown here is derived from an EMBL/GenBank/DDBJ whole genome shotgun (WGS) entry which is preliminary data.</text>
</comment>
<dbReference type="Proteomes" id="UP001186944">
    <property type="component" value="Unassembled WGS sequence"/>
</dbReference>
<dbReference type="Pfam" id="PF09815">
    <property type="entry name" value="XK-related"/>
    <property type="match status" value="1"/>
</dbReference>
<proteinExistence type="inferred from homology"/>
<keyword evidence="5 7" id="KW-1133">Transmembrane helix</keyword>
<name>A0AA89BV15_PINIB</name>
<reference evidence="8" key="1">
    <citation type="submission" date="2019-08" db="EMBL/GenBank/DDBJ databases">
        <title>The improved chromosome-level genome for the pearl oyster Pinctada fucata martensii using PacBio sequencing and Hi-C.</title>
        <authorList>
            <person name="Zheng Z."/>
        </authorList>
    </citation>
    <scope>NUCLEOTIDE SEQUENCE</scope>
    <source>
        <strain evidence="8">ZZ-2019</strain>
        <tissue evidence="8">Adductor muscle</tissue>
    </source>
</reference>
<sequence length="140" mass="15953">MDSFDCVDGGPHRNTLPNHYIISPGEDDVDGGSTEDWNPKIHKRHVFFAFLSLFTFGFDYGTDIGLLVEYYNSREMVLFYVSLSFIAVPSLVSGILSIIWYIMDHSNNSGRLKKQGTFVKRLVTTTKISLCFLQLGRFTR</sequence>
<protein>
    <recommendedName>
        <fullName evidence="7">XK-related protein</fullName>
    </recommendedName>
</protein>
<keyword evidence="9" id="KW-1185">Reference proteome</keyword>
<organism evidence="8 9">
    <name type="scientific">Pinctada imbricata</name>
    <name type="common">Atlantic pearl-oyster</name>
    <name type="synonym">Pinctada martensii</name>
    <dbReference type="NCBI Taxonomy" id="66713"/>
    <lineage>
        <taxon>Eukaryota</taxon>
        <taxon>Metazoa</taxon>
        <taxon>Spiralia</taxon>
        <taxon>Lophotrochozoa</taxon>
        <taxon>Mollusca</taxon>
        <taxon>Bivalvia</taxon>
        <taxon>Autobranchia</taxon>
        <taxon>Pteriomorphia</taxon>
        <taxon>Pterioida</taxon>
        <taxon>Pterioidea</taxon>
        <taxon>Pteriidae</taxon>
        <taxon>Pinctada</taxon>
    </lineage>
</organism>